<dbReference type="InterPro" id="IPR001128">
    <property type="entry name" value="Cyt_P450"/>
</dbReference>
<protein>
    <submittedName>
        <fullName evidence="13">Cytochrome P450 family protein</fullName>
    </submittedName>
</protein>
<dbReference type="STRING" id="1081109.A0A167ZBX1"/>
<evidence type="ECO:0000256" key="9">
    <source>
        <dbReference type="ARBA" id="ARBA00023033"/>
    </source>
</evidence>
<dbReference type="GO" id="GO:0016712">
    <property type="term" value="F:oxidoreductase activity, acting on paired donors, with incorporation or reduction of molecular oxygen, reduced flavin or flavoprotein as one donor, and incorporation of one atom of oxygen"/>
    <property type="evidence" value="ECO:0007669"/>
    <property type="project" value="InterPro"/>
</dbReference>
<evidence type="ECO:0000256" key="7">
    <source>
        <dbReference type="ARBA" id="ARBA00023002"/>
    </source>
</evidence>
<evidence type="ECO:0000256" key="1">
    <source>
        <dbReference type="ARBA" id="ARBA00001971"/>
    </source>
</evidence>
<organism evidence="13 14">
    <name type="scientific">Moelleriella libera RCEF 2490</name>
    <dbReference type="NCBI Taxonomy" id="1081109"/>
    <lineage>
        <taxon>Eukaryota</taxon>
        <taxon>Fungi</taxon>
        <taxon>Dikarya</taxon>
        <taxon>Ascomycota</taxon>
        <taxon>Pezizomycotina</taxon>
        <taxon>Sordariomycetes</taxon>
        <taxon>Hypocreomycetidae</taxon>
        <taxon>Hypocreales</taxon>
        <taxon>Clavicipitaceae</taxon>
        <taxon>Moelleriella</taxon>
    </lineage>
</organism>
<evidence type="ECO:0000256" key="10">
    <source>
        <dbReference type="ARBA" id="ARBA00023136"/>
    </source>
</evidence>
<feature type="chain" id="PRO_5007894944" evidence="12">
    <location>
        <begin position="25"/>
        <end position="515"/>
    </location>
</feature>
<dbReference type="GO" id="GO:0005506">
    <property type="term" value="F:iron ion binding"/>
    <property type="evidence" value="ECO:0007669"/>
    <property type="project" value="InterPro"/>
</dbReference>
<keyword evidence="11" id="KW-0349">Heme</keyword>
<proteinExistence type="inferred from homology"/>
<keyword evidence="12" id="KW-0732">Signal</keyword>
<dbReference type="EMBL" id="AZGY01000015">
    <property type="protein sequence ID" value="KZZ92456.1"/>
    <property type="molecule type" value="Genomic_DNA"/>
</dbReference>
<dbReference type="AlphaFoldDB" id="A0A167ZBX1"/>
<dbReference type="InterPro" id="IPR002974">
    <property type="entry name" value="Cyt_P450_E_CYP52_ascomycetes"/>
</dbReference>
<evidence type="ECO:0000256" key="4">
    <source>
        <dbReference type="ARBA" id="ARBA00022692"/>
    </source>
</evidence>
<comment type="cofactor">
    <cofactor evidence="1">
        <name>heme</name>
        <dbReference type="ChEBI" id="CHEBI:30413"/>
    </cofactor>
</comment>
<evidence type="ECO:0000256" key="6">
    <source>
        <dbReference type="ARBA" id="ARBA00022989"/>
    </source>
</evidence>
<evidence type="ECO:0000313" key="14">
    <source>
        <dbReference type="Proteomes" id="UP000078544"/>
    </source>
</evidence>
<dbReference type="Pfam" id="PF00067">
    <property type="entry name" value="p450"/>
    <property type="match status" value="1"/>
</dbReference>
<dbReference type="SUPFAM" id="SSF48264">
    <property type="entry name" value="Cytochrome P450"/>
    <property type="match status" value="1"/>
</dbReference>
<keyword evidence="5 11" id="KW-0479">Metal-binding</keyword>
<comment type="similarity">
    <text evidence="3 11">Belongs to the cytochrome P450 family.</text>
</comment>
<dbReference type="PANTHER" id="PTHR24287:SF19">
    <property type="entry name" value="CYTOCHROME P450"/>
    <property type="match status" value="1"/>
</dbReference>
<keyword evidence="8 11" id="KW-0408">Iron</keyword>
<keyword evidence="14" id="KW-1185">Reference proteome</keyword>
<dbReference type="InterPro" id="IPR036396">
    <property type="entry name" value="Cyt_P450_sf"/>
</dbReference>
<keyword evidence="9 11" id="KW-0503">Monooxygenase</keyword>
<dbReference type="PROSITE" id="PS00086">
    <property type="entry name" value="CYTOCHROME_P450"/>
    <property type="match status" value="1"/>
</dbReference>
<sequence length="515" mass="58449">MQVVFSLAACLAVLLFLTIRQAGAQWRRRAKANRLGCEPPIQYPHKRSWFLDPKGLDFQRKKLQALESGRFSSFCREQFVQLGPTFEQRTPAGRMILTKDRENFRAVLALNFADYNKTTLRSGPALRFIGHGIFTRDGPSWKRSRNLLKPMFRRAELSDINRLKKHVDRMLAWIPSDGCTVDMAPLLGKLFLDSGTEFVFGETSGALDSASAKGDELLAACRGSLFGLSRHRHAVNKPSPAIAKFFSHNVDKVHAFVDKQVARALAPTKAKSFGTTKDVENRTSERYVLLNEAAKQIRDATELRFEMINVFLPAFETTSAVMSNALFHVARNPEIWDELHRQAVELSDQPLTFELLKSLTYFRRVILEALRIHGSSGRTVRTAVCDTVLPRGGGRDGYSPVFVSRGTEVLLDLTSHLNDPDIWGEDAHIFRPNRFESKILKWDFLPFSGGPRVCPAEHQVLTQCVYLLVRLAQEFESMENRDPCITYVEQLKIMTESRNGVQVAWHRRARNSTRV</sequence>
<dbReference type="GO" id="GO:0016020">
    <property type="term" value="C:membrane"/>
    <property type="evidence" value="ECO:0007669"/>
    <property type="project" value="UniProtKB-SubCell"/>
</dbReference>
<reference evidence="13 14" key="1">
    <citation type="journal article" date="2016" name="Genome Biol. Evol.">
        <title>Divergent and convergent evolution of fungal pathogenicity.</title>
        <authorList>
            <person name="Shang Y."/>
            <person name="Xiao G."/>
            <person name="Zheng P."/>
            <person name="Cen K."/>
            <person name="Zhan S."/>
            <person name="Wang C."/>
        </authorList>
    </citation>
    <scope>NUCLEOTIDE SEQUENCE [LARGE SCALE GENOMIC DNA]</scope>
    <source>
        <strain evidence="13 14">RCEF 2490</strain>
    </source>
</reference>
<comment type="caution">
    <text evidence="13">The sequence shown here is derived from an EMBL/GenBank/DDBJ whole genome shotgun (WGS) entry which is preliminary data.</text>
</comment>
<evidence type="ECO:0000256" key="2">
    <source>
        <dbReference type="ARBA" id="ARBA00004167"/>
    </source>
</evidence>
<keyword evidence="7 11" id="KW-0560">Oxidoreductase</keyword>
<dbReference type="Proteomes" id="UP000078544">
    <property type="component" value="Unassembled WGS sequence"/>
</dbReference>
<dbReference type="GO" id="GO:0020037">
    <property type="term" value="F:heme binding"/>
    <property type="evidence" value="ECO:0007669"/>
    <property type="project" value="InterPro"/>
</dbReference>
<dbReference type="PRINTS" id="PR01239">
    <property type="entry name" value="EP450IICYP52"/>
</dbReference>
<dbReference type="OrthoDB" id="1470350at2759"/>
<dbReference type="InterPro" id="IPR047146">
    <property type="entry name" value="Cyt_P450_E_CYP52_fungi"/>
</dbReference>
<evidence type="ECO:0000256" key="5">
    <source>
        <dbReference type="ARBA" id="ARBA00022723"/>
    </source>
</evidence>
<evidence type="ECO:0000256" key="11">
    <source>
        <dbReference type="RuleBase" id="RU000461"/>
    </source>
</evidence>
<evidence type="ECO:0000256" key="12">
    <source>
        <dbReference type="SAM" id="SignalP"/>
    </source>
</evidence>
<comment type="subcellular location">
    <subcellularLocation>
        <location evidence="2">Membrane</location>
        <topology evidence="2">Single-pass membrane protein</topology>
    </subcellularLocation>
</comment>
<dbReference type="PANTHER" id="PTHR24287">
    <property type="entry name" value="P450, PUTATIVE (EUROFUNG)-RELATED"/>
    <property type="match status" value="1"/>
</dbReference>
<keyword evidence="6" id="KW-1133">Transmembrane helix</keyword>
<evidence type="ECO:0000256" key="3">
    <source>
        <dbReference type="ARBA" id="ARBA00010617"/>
    </source>
</evidence>
<gene>
    <name evidence="13" type="ORF">AAL_06082</name>
</gene>
<feature type="signal peptide" evidence="12">
    <location>
        <begin position="1"/>
        <end position="24"/>
    </location>
</feature>
<name>A0A167ZBX1_9HYPO</name>
<accession>A0A167ZBX1</accession>
<dbReference type="Gene3D" id="1.10.630.10">
    <property type="entry name" value="Cytochrome P450"/>
    <property type="match status" value="1"/>
</dbReference>
<evidence type="ECO:0000256" key="8">
    <source>
        <dbReference type="ARBA" id="ARBA00023004"/>
    </source>
</evidence>
<dbReference type="InterPro" id="IPR017972">
    <property type="entry name" value="Cyt_P450_CS"/>
</dbReference>
<keyword evidence="10" id="KW-0472">Membrane</keyword>
<keyword evidence="4" id="KW-0812">Transmembrane</keyword>
<evidence type="ECO:0000313" key="13">
    <source>
        <dbReference type="EMBL" id="KZZ92456.1"/>
    </source>
</evidence>